<dbReference type="EMBL" id="SLWM01000049">
    <property type="protein sequence ID" value="TCO08108.1"/>
    <property type="molecule type" value="Genomic_DNA"/>
</dbReference>
<organism evidence="1 2">
    <name type="scientific">Kribbella orskensis</name>
    <dbReference type="NCBI Taxonomy" id="2512216"/>
    <lineage>
        <taxon>Bacteria</taxon>
        <taxon>Bacillati</taxon>
        <taxon>Actinomycetota</taxon>
        <taxon>Actinomycetes</taxon>
        <taxon>Propionibacteriales</taxon>
        <taxon>Kribbellaceae</taxon>
        <taxon>Kribbella</taxon>
    </lineage>
</organism>
<comment type="caution">
    <text evidence="1">The sequence shown here is derived from an EMBL/GenBank/DDBJ whole genome shotgun (WGS) entry which is preliminary data.</text>
</comment>
<evidence type="ECO:0000313" key="2">
    <source>
        <dbReference type="Proteomes" id="UP000295818"/>
    </source>
</evidence>
<protein>
    <submittedName>
        <fullName evidence="1">Uncharacterized protein</fullName>
    </submittedName>
</protein>
<accession>A0ABY2B848</accession>
<proteinExistence type="predicted"/>
<keyword evidence="2" id="KW-1185">Reference proteome</keyword>
<dbReference type="Proteomes" id="UP000295818">
    <property type="component" value="Unassembled WGS sequence"/>
</dbReference>
<gene>
    <name evidence="1" type="ORF">EV644_14917</name>
</gene>
<sequence length="113" mass="12760">MRTYVLSCPSWALTSGTRDIPGPDATSRHCRVLATATERGPWPGLILEWRRTNSDDWQARVVYVPDPRNIRAVEMWFAQQMLRPLEPSAPSRAAQDAARYSAAEDASLSREVF</sequence>
<name>A0ABY2B848_9ACTN</name>
<reference evidence="1 2" key="1">
    <citation type="journal article" date="2015" name="Stand. Genomic Sci.">
        <title>Genomic Encyclopedia of Bacterial and Archaeal Type Strains, Phase III: the genomes of soil and plant-associated and newly described type strains.</title>
        <authorList>
            <person name="Whitman W.B."/>
            <person name="Woyke T."/>
            <person name="Klenk H.P."/>
            <person name="Zhou Y."/>
            <person name="Lilburn T.G."/>
            <person name="Beck B.J."/>
            <person name="De Vos P."/>
            <person name="Vandamme P."/>
            <person name="Eisen J.A."/>
            <person name="Garrity G."/>
            <person name="Hugenholtz P."/>
            <person name="Kyrpides N.C."/>
        </authorList>
    </citation>
    <scope>NUCLEOTIDE SEQUENCE [LARGE SCALE GENOMIC DNA]</scope>
    <source>
        <strain evidence="1 2">VKM Ac-2538</strain>
    </source>
</reference>
<evidence type="ECO:0000313" key="1">
    <source>
        <dbReference type="EMBL" id="TCO08108.1"/>
    </source>
</evidence>